<name>A0A0A8YSI3_ARUDO</name>
<sequence>MIRSYLCSFSNCYQLSVHCGTAYVSGLTMDPISIVIASVYCHQFSVI</sequence>
<dbReference type="AlphaFoldDB" id="A0A0A8YSI3"/>
<accession>A0A0A8YSI3</accession>
<proteinExistence type="predicted"/>
<dbReference type="EMBL" id="GBRH01267941">
    <property type="protein sequence ID" value="JAD29954.1"/>
    <property type="molecule type" value="Transcribed_RNA"/>
</dbReference>
<reference evidence="1" key="2">
    <citation type="journal article" date="2015" name="Data Brief">
        <title>Shoot transcriptome of the giant reed, Arundo donax.</title>
        <authorList>
            <person name="Barrero R.A."/>
            <person name="Guerrero F.D."/>
            <person name="Moolhuijzen P."/>
            <person name="Goolsby J.A."/>
            <person name="Tidwell J."/>
            <person name="Bellgard S.E."/>
            <person name="Bellgard M.I."/>
        </authorList>
    </citation>
    <scope>NUCLEOTIDE SEQUENCE</scope>
    <source>
        <tissue evidence="1">Shoot tissue taken approximately 20 cm above the soil surface</tissue>
    </source>
</reference>
<organism evidence="1">
    <name type="scientific">Arundo donax</name>
    <name type="common">Giant reed</name>
    <name type="synonym">Donax arundinaceus</name>
    <dbReference type="NCBI Taxonomy" id="35708"/>
    <lineage>
        <taxon>Eukaryota</taxon>
        <taxon>Viridiplantae</taxon>
        <taxon>Streptophyta</taxon>
        <taxon>Embryophyta</taxon>
        <taxon>Tracheophyta</taxon>
        <taxon>Spermatophyta</taxon>
        <taxon>Magnoliopsida</taxon>
        <taxon>Liliopsida</taxon>
        <taxon>Poales</taxon>
        <taxon>Poaceae</taxon>
        <taxon>PACMAD clade</taxon>
        <taxon>Arundinoideae</taxon>
        <taxon>Arundineae</taxon>
        <taxon>Arundo</taxon>
    </lineage>
</organism>
<evidence type="ECO:0000313" key="1">
    <source>
        <dbReference type="EMBL" id="JAD29954.1"/>
    </source>
</evidence>
<reference evidence="1" key="1">
    <citation type="submission" date="2014-09" db="EMBL/GenBank/DDBJ databases">
        <authorList>
            <person name="Magalhaes I.L.F."/>
            <person name="Oliveira U."/>
            <person name="Santos F.R."/>
            <person name="Vidigal T.H.D.A."/>
            <person name="Brescovit A.D."/>
            <person name="Santos A.J."/>
        </authorList>
    </citation>
    <scope>NUCLEOTIDE SEQUENCE</scope>
    <source>
        <tissue evidence="1">Shoot tissue taken approximately 20 cm above the soil surface</tissue>
    </source>
</reference>
<protein>
    <submittedName>
        <fullName evidence="1">Uncharacterized protein</fullName>
    </submittedName>
</protein>